<evidence type="ECO:0000256" key="5">
    <source>
        <dbReference type="ARBA" id="ARBA00023315"/>
    </source>
</evidence>
<keyword evidence="6" id="KW-0961">Cell wall biogenesis/degradation</keyword>
<evidence type="ECO:0000256" key="1">
    <source>
        <dbReference type="ARBA" id="ARBA00009943"/>
    </source>
</evidence>
<organism evidence="7 8">
    <name type="scientific">Candidatus Nealsonbacteria bacterium CG09_land_8_20_14_0_10_42_14</name>
    <dbReference type="NCBI Taxonomy" id="1974707"/>
    <lineage>
        <taxon>Bacteria</taxon>
        <taxon>Candidatus Nealsoniibacteriota</taxon>
    </lineage>
</organism>
<keyword evidence="3" id="KW-0133">Cell shape</keyword>
<proteinExistence type="inferred from homology"/>
<evidence type="ECO:0000256" key="6">
    <source>
        <dbReference type="ARBA" id="ARBA00023316"/>
    </source>
</evidence>
<keyword evidence="4" id="KW-0573">Peptidoglycan synthesis</keyword>
<comment type="caution">
    <text evidence="7">The sequence shown here is derived from an EMBL/GenBank/DDBJ whole genome shotgun (WGS) entry which is preliminary data.</text>
</comment>
<dbReference type="PANTHER" id="PTHR36174:SF1">
    <property type="entry name" value="LIPID II:GLYCINE GLYCYLTRANSFERASE"/>
    <property type="match status" value="1"/>
</dbReference>
<evidence type="ECO:0000256" key="2">
    <source>
        <dbReference type="ARBA" id="ARBA00022679"/>
    </source>
</evidence>
<dbReference type="InterPro" id="IPR050644">
    <property type="entry name" value="PG_Glycine_Bridge_Synth"/>
</dbReference>
<dbReference type="SUPFAM" id="SSF55729">
    <property type="entry name" value="Acyl-CoA N-acyltransferases (Nat)"/>
    <property type="match status" value="2"/>
</dbReference>
<gene>
    <name evidence="7" type="ORF">COT59_01530</name>
</gene>
<comment type="similarity">
    <text evidence="1">Belongs to the FemABX family.</text>
</comment>
<evidence type="ECO:0000256" key="3">
    <source>
        <dbReference type="ARBA" id="ARBA00022960"/>
    </source>
</evidence>
<evidence type="ECO:0000256" key="4">
    <source>
        <dbReference type="ARBA" id="ARBA00022984"/>
    </source>
</evidence>
<accession>A0A2H0WXC8</accession>
<keyword evidence="2" id="KW-0808">Transferase</keyword>
<sequence>MDWFFCQEITDKSAWESFLLNVQEKTFLQSWNWGEFQKTMGNKIWRLGIYNNGELSSVIIAVKVVARRGTFLLVQHGPLGEKETFHVFFKELRRIAKEEKASFIRIAPLLERNEENQKLFQDLGFREAPMHANAYEATWKLDLTPSEEELLKNMRKTTRYLVRQAMKNPDITVEKSEKPSDVEIYQKLNKEVAARQKFTPFSGEYIKNEFEAFSINSEALWLFGKYKGEVAAGVMVIFWSGIGFYHQAASLEKYAKFSIPYLLQWEAIKEAKNRGCKMYDFWGFTDPKKEPRHPWAGPTLFKMGFGGRAYEYVKTRDLPLSRKYWLTYIFEKLRKAKRRL</sequence>
<dbReference type="Proteomes" id="UP000229675">
    <property type="component" value="Unassembled WGS sequence"/>
</dbReference>
<dbReference type="Gene3D" id="3.40.630.30">
    <property type="match status" value="1"/>
</dbReference>
<dbReference type="GO" id="GO:0009252">
    <property type="term" value="P:peptidoglycan biosynthetic process"/>
    <property type="evidence" value="ECO:0007669"/>
    <property type="project" value="UniProtKB-KW"/>
</dbReference>
<name>A0A2H0WXC8_9BACT</name>
<dbReference type="EMBL" id="PEZD01000035">
    <property type="protein sequence ID" value="PIS17265.1"/>
    <property type="molecule type" value="Genomic_DNA"/>
</dbReference>
<dbReference type="PROSITE" id="PS51191">
    <property type="entry name" value="FEMABX"/>
    <property type="match status" value="1"/>
</dbReference>
<dbReference type="InterPro" id="IPR003447">
    <property type="entry name" value="FEMABX"/>
</dbReference>
<dbReference type="GO" id="GO:0071555">
    <property type="term" value="P:cell wall organization"/>
    <property type="evidence" value="ECO:0007669"/>
    <property type="project" value="UniProtKB-KW"/>
</dbReference>
<keyword evidence="5" id="KW-0012">Acyltransferase</keyword>
<dbReference type="AlphaFoldDB" id="A0A2H0WXC8"/>
<dbReference type="InterPro" id="IPR016181">
    <property type="entry name" value="Acyl_CoA_acyltransferase"/>
</dbReference>
<dbReference type="GO" id="GO:0008360">
    <property type="term" value="P:regulation of cell shape"/>
    <property type="evidence" value="ECO:0007669"/>
    <property type="project" value="UniProtKB-KW"/>
</dbReference>
<dbReference type="GO" id="GO:0016755">
    <property type="term" value="F:aminoacyltransferase activity"/>
    <property type="evidence" value="ECO:0007669"/>
    <property type="project" value="InterPro"/>
</dbReference>
<dbReference type="Pfam" id="PF02388">
    <property type="entry name" value="FemAB"/>
    <property type="match status" value="2"/>
</dbReference>
<evidence type="ECO:0000313" key="7">
    <source>
        <dbReference type="EMBL" id="PIS17265.1"/>
    </source>
</evidence>
<dbReference type="PANTHER" id="PTHR36174">
    <property type="entry name" value="LIPID II:GLYCINE GLYCYLTRANSFERASE"/>
    <property type="match status" value="1"/>
</dbReference>
<reference evidence="8" key="1">
    <citation type="submission" date="2017-09" db="EMBL/GenBank/DDBJ databases">
        <title>Depth-based differentiation of microbial function through sediment-hosted aquifers and enrichment of novel symbionts in the deep terrestrial subsurface.</title>
        <authorList>
            <person name="Probst A.J."/>
            <person name="Ladd B."/>
            <person name="Jarett J.K."/>
            <person name="Geller-Mcgrath D.E."/>
            <person name="Sieber C.M.K."/>
            <person name="Emerson J.B."/>
            <person name="Anantharaman K."/>
            <person name="Thomas B.C."/>
            <person name="Malmstrom R."/>
            <person name="Stieglmeier M."/>
            <person name="Klingl A."/>
            <person name="Woyke T."/>
            <person name="Ryan C.M."/>
            <person name="Banfield J.F."/>
        </authorList>
    </citation>
    <scope>NUCLEOTIDE SEQUENCE [LARGE SCALE GENOMIC DNA]</scope>
</reference>
<evidence type="ECO:0000313" key="8">
    <source>
        <dbReference type="Proteomes" id="UP000229675"/>
    </source>
</evidence>
<protein>
    <recommendedName>
        <fullName evidence="9">BioF2-like acetyltransferase domain-containing protein</fullName>
    </recommendedName>
</protein>
<evidence type="ECO:0008006" key="9">
    <source>
        <dbReference type="Google" id="ProtNLM"/>
    </source>
</evidence>